<proteinExistence type="predicted"/>
<dbReference type="Proteomes" id="UP001239169">
    <property type="component" value="Chromosome"/>
</dbReference>
<dbReference type="EMBL" id="CP124685">
    <property type="protein sequence ID" value="WGX75147.1"/>
    <property type="molecule type" value="Genomic_DNA"/>
</dbReference>
<keyword evidence="2" id="KW-1185">Reference proteome</keyword>
<sequence length="51" mass="6093">MLFKFIEFNNYTILGDPIEIYKIDIYETSVEDEYVTQVQIPVQLVSDLYEL</sequence>
<evidence type="ECO:0000313" key="1">
    <source>
        <dbReference type="EMBL" id="WGX75147.1"/>
    </source>
</evidence>
<dbReference type="SUPFAM" id="SSF55136">
    <property type="entry name" value="Probable bacterial effector-binding domain"/>
    <property type="match status" value="1"/>
</dbReference>
<name>A0ABY8R356_PARBF</name>
<protein>
    <submittedName>
        <fullName evidence="1">Uncharacterized protein</fullName>
    </submittedName>
</protein>
<dbReference type="InterPro" id="IPR011256">
    <property type="entry name" value="Reg_factor_effector_dom_sf"/>
</dbReference>
<accession>A0ABY8R356</accession>
<reference evidence="1 2" key="1">
    <citation type="submission" date="2023-04" db="EMBL/GenBank/DDBJ databases">
        <title>Bacteria Genome Submission.</title>
        <authorList>
            <person name="Isaac P."/>
        </authorList>
    </citation>
    <scope>NUCLEOTIDE SEQUENCE [LARGE SCALE GENOMIC DNA]</scope>
    <source>
        <strain evidence="1 2">SampleS7P1</strain>
    </source>
</reference>
<gene>
    <name evidence="1" type="ORF">QJS64_13850</name>
</gene>
<dbReference type="Gene3D" id="3.20.80.10">
    <property type="entry name" value="Regulatory factor, effector binding domain"/>
    <property type="match status" value="1"/>
</dbReference>
<evidence type="ECO:0000313" key="2">
    <source>
        <dbReference type="Proteomes" id="UP001239169"/>
    </source>
</evidence>
<organism evidence="1 2">
    <name type="scientific">Paraclostridium bifermentans</name>
    <name type="common">Clostridium bifermentans</name>
    <dbReference type="NCBI Taxonomy" id="1490"/>
    <lineage>
        <taxon>Bacteria</taxon>
        <taxon>Bacillati</taxon>
        <taxon>Bacillota</taxon>
        <taxon>Clostridia</taxon>
        <taxon>Peptostreptococcales</taxon>
        <taxon>Peptostreptococcaceae</taxon>
        <taxon>Paraclostridium</taxon>
    </lineage>
</organism>